<accession>A0A974HIG8</accession>
<reference evidence="2" key="1">
    <citation type="journal article" date="2016" name="Nature">
        <title>Genome evolution in the allotetraploid frog Xenopus laevis.</title>
        <authorList>
            <person name="Session A.M."/>
            <person name="Uno Y."/>
            <person name="Kwon T."/>
            <person name="Chapman J.A."/>
            <person name="Toyoda A."/>
            <person name="Takahashi S."/>
            <person name="Fukui A."/>
            <person name="Hikosaka A."/>
            <person name="Suzuki A."/>
            <person name="Kondo M."/>
            <person name="van Heeringen S.J."/>
            <person name="Quigley I."/>
            <person name="Heinz S."/>
            <person name="Ogino H."/>
            <person name="Ochi H."/>
            <person name="Hellsten U."/>
            <person name="Lyons J.B."/>
            <person name="Simakov O."/>
            <person name="Putnam N."/>
            <person name="Stites J."/>
            <person name="Kuroki Y."/>
            <person name="Tanaka T."/>
            <person name="Michiue T."/>
            <person name="Watanabe M."/>
            <person name="Bogdanovic O."/>
            <person name="Lister R."/>
            <person name="Georgiou G."/>
            <person name="Paranjpe S.S."/>
            <person name="van Kruijsbergen I."/>
            <person name="Shu S."/>
            <person name="Carlson J."/>
            <person name="Kinoshita T."/>
            <person name="Ohta Y."/>
            <person name="Mawaribuchi S."/>
            <person name="Jenkins J."/>
            <person name="Grimwood J."/>
            <person name="Schmutz J."/>
            <person name="Mitros T."/>
            <person name="Mozaffari S.V."/>
            <person name="Suzuki Y."/>
            <person name="Haramoto Y."/>
            <person name="Yamamoto T.S."/>
            <person name="Takagi C."/>
            <person name="Heald R."/>
            <person name="Miller K."/>
            <person name="Haudenschild C."/>
            <person name="Kitzman J."/>
            <person name="Nakayama T."/>
            <person name="Izutsu Y."/>
            <person name="Robert J."/>
            <person name="Fortriede J."/>
            <person name="Burns K."/>
            <person name="Lotay V."/>
            <person name="Karimi K."/>
            <person name="Yasuoka Y."/>
            <person name="Dichmann D.S."/>
            <person name="Flajnik M.F."/>
            <person name="Houston D.W."/>
            <person name="Shendure J."/>
            <person name="DuPasquier L."/>
            <person name="Vize P.D."/>
            <person name="Zorn A.M."/>
            <person name="Ito M."/>
            <person name="Marcotte E.M."/>
            <person name="Wallingford J.B."/>
            <person name="Ito Y."/>
            <person name="Asashima M."/>
            <person name="Ueno N."/>
            <person name="Matsuda Y."/>
            <person name="Veenstra G.J."/>
            <person name="Fujiyama A."/>
            <person name="Harland R.M."/>
            <person name="Taira M."/>
            <person name="Rokhsar D.S."/>
        </authorList>
    </citation>
    <scope>NUCLEOTIDE SEQUENCE [LARGE SCALE GENOMIC DNA]</scope>
    <source>
        <strain evidence="2">J</strain>
    </source>
</reference>
<sequence length="115" mass="13185">MFCASFCASLESFYCLNLHSNIALILLNADISDCRKCGLRESIYWNSKNQQPIKFSVFKNGMFKFVGKIFFSVFVNILSIHYKTNVPQFFFNMCAASVIQNARDLGLSVIWFTIP</sequence>
<evidence type="ECO:0000313" key="1">
    <source>
        <dbReference type="EMBL" id="OCT79038.1"/>
    </source>
</evidence>
<organism evidence="1 2">
    <name type="scientific">Xenopus laevis</name>
    <name type="common">African clawed frog</name>
    <dbReference type="NCBI Taxonomy" id="8355"/>
    <lineage>
        <taxon>Eukaryota</taxon>
        <taxon>Metazoa</taxon>
        <taxon>Chordata</taxon>
        <taxon>Craniata</taxon>
        <taxon>Vertebrata</taxon>
        <taxon>Euteleostomi</taxon>
        <taxon>Amphibia</taxon>
        <taxon>Batrachia</taxon>
        <taxon>Anura</taxon>
        <taxon>Pipoidea</taxon>
        <taxon>Pipidae</taxon>
        <taxon>Xenopodinae</taxon>
        <taxon>Xenopus</taxon>
        <taxon>Xenopus</taxon>
    </lineage>
</organism>
<dbReference type="Proteomes" id="UP000694892">
    <property type="component" value="Chromosome 5S"/>
</dbReference>
<evidence type="ECO:0000313" key="2">
    <source>
        <dbReference type="Proteomes" id="UP000694892"/>
    </source>
</evidence>
<gene>
    <name evidence="1" type="ORF">XELAEV_18030134mg</name>
</gene>
<name>A0A974HIG8_XENLA</name>
<proteinExistence type="predicted"/>
<protein>
    <submittedName>
        <fullName evidence="1">Uncharacterized protein</fullName>
    </submittedName>
</protein>
<dbReference type="AlphaFoldDB" id="A0A974HIG8"/>
<dbReference type="EMBL" id="CM004475">
    <property type="protein sequence ID" value="OCT79038.1"/>
    <property type="molecule type" value="Genomic_DNA"/>
</dbReference>